<comment type="caution">
    <text evidence="1">The sequence shown here is derived from an EMBL/GenBank/DDBJ whole genome shotgun (WGS) entry which is preliminary data.</text>
</comment>
<reference evidence="1" key="1">
    <citation type="submission" date="2019-08" db="EMBL/GenBank/DDBJ databases">
        <authorList>
            <person name="Kucharzyk K."/>
            <person name="Murdoch R.W."/>
            <person name="Higgins S."/>
            <person name="Loffler F."/>
        </authorList>
    </citation>
    <scope>NUCLEOTIDE SEQUENCE</scope>
</reference>
<organism evidence="1">
    <name type="scientific">bioreactor metagenome</name>
    <dbReference type="NCBI Taxonomy" id="1076179"/>
    <lineage>
        <taxon>unclassified sequences</taxon>
        <taxon>metagenomes</taxon>
        <taxon>ecological metagenomes</taxon>
    </lineage>
</organism>
<proteinExistence type="predicted"/>
<accession>A0A645J3Q4</accession>
<evidence type="ECO:0000313" key="1">
    <source>
        <dbReference type="EMBL" id="MPN58076.1"/>
    </source>
</evidence>
<sequence length="161" mass="17308">MRIIGLPSRCGRIERKKLDVLQTEHQGSAAASDVLVVYDKRGMGNLVLACRTDTDHMLGGSPLGNLNGGQVVEFLGCGKAHHSIMDPEAHESASTTGDDQCTIAGTRDCTRKRRRSTCDGNFSCQRTFRDYGAGGWTGHGQVGSRSGCKDNRIAALIVFIP</sequence>
<dbReference type="EMBL" id="VSSQ01130392">
    <property type="protein sequence ID" value="MPN58076.1"/>
    <property type="molecule type" value="Genomic_DNA"/>
</dbReference>
<dbReference type="AlphaFoldDB" id="A0A645J3Q4"/>
<protein>
    <submittedName>
        <fullName evidence="1">Uncharacterized protein</fullName>
    </submittedName>
</protein>
<name>A0A645J3Q4_9ZZZZ</name>
<gene>
    <name evidence="1" type="ORF">SDC9_205777</name>
</gene>